<evidence type="ECO:0000256" key="3">
    <source>
        <dbReference type="ARBA" id="ARBA00022692"/>
    </source>
</evidence>
<dbReference type="PANTHER" id="PTHR36964">
    <property type="entry name" value="PROTEIN-METHIONINE-SULFOXIDE REDUCTASE HEME-BINDING SUBUNIT MSRQ"/>
    <property type="match status" value="1"/>
</dbReference>
<keyword evidence="7" id="KW-0288">FMN</keyword>
<sequence>MLRDAIRRIPVWLVWVLGLLPLVWLVVQAFRGGLGVDPVKALEHRLGLHGLQFLLLGLAITPLRRLGLNLLRFRRAIGLIAFTYVMLHFAVWLSLDMQFEWNQIGRDLVRRPYILIGMAGLLLLIPLALTSNDASLRRLGARRWRLLHRLTYVAVLAGALHFVLLVKGWPAEPFLYLGAAAALLLLRLLWVSRRASV</sequence>
<organism evidence="9 10">
    <name type="scientific">Halodurantibacterium flavum</name>
    <dbReference type="NCBI Taxonomy" id="1382802"/>
    <lineage>
        <taxon>Bacteria</taxon>
        <taxon>Pseudomonadati</taxon>
        <taxon>Pseudomonadota</taxon>
        <taxon>Alphaproteobacteria</taxon>
        <taxon>Rhodobacterales</taxon>
        <taxon>Paracoccaceae</taxon>
        <taxon>Halodurantibacterium</taxon>
    </lineage>
</organism>
<keyword evidence="6 7" id="KW-0472">Membrane</keyword>
<feature type="transmembrane region" description="Helical" evidence="7">
    <location>
        <begin position="76"/>
        <end position="93"/>
    </location>
</feature>
<keyword evidence="7" id="KW-0349">Heme</keyword>
<comment type="caution">
    <text evidence="9">The sequence shown here is derived from an EMBL/GenBank/DDBJ whole genome shotgun (WGS) entry which is preliminary data.</text>
</comment>
<evidence type="ECO:0000256" key="7">
    <source>
        <dbReference type="HAMAP-Rule" id="MF_01207"/>
    </source>
</evidence>
<feature type="transmembrane region" description="Helical" evidence="7">
    <location>
        <begin position="12"/>
        <end position="34"/>
    </location>
</feature>
<comment type="similarity">
    <text evidence="7">Belongs to the MsrQ family.</text>
</comment>
<feature type="domain" description="Ferric oxidoreductase" evidence="8">
    <location>
        <begin position="57"/>
        <end position="158"/>
    </location>
</feature>
<feature type="transmembrane region" description="Helical" evidence="7">
    <location>
        <begin position="46"/>
        <end position="64"/>
    </location>
</feature>
<name>A0ABW4S9G1_9RHOB</name>
<accession>A0ABW4S9G1</accession>
<keyword evidence="2 7" id="KW-0813">Transport</keyword>
<comment type="subcellular location">
    <subcellularLocation>
        <location evidence="7">Cell membrane</location>
        <topology evidence="7">Multi-pass membrane protein</topology>
    </subcellularLocation>
    <subcellularLocation>
        <location evidence="1">Membrane</location>
        <topology evidence="1">Multi-pass membrane protein</topology>
    </subcellularLocation>
</comment>
<keyword evidence="3 7" id="KW-0812">Transmembrane</keyword>
<evidence type="ECO:0000256" key="1">
    <source>
        <dbReference type="ARBA" id="ARBA00004141"/>
    </source>
</evidence>
<dbReference type="NCBIfam" id="NF003833">
    <property type="entry name" value="PRK05419.1-5"/>
    <property type="match status" value="1"/>
</dbReference>
<feature type="transmembrane region" description="Helical" evidence="7">
    <location>
        <begin position="113"/>
        <end position="129"/>
    </location>
</feature>
<evidence type="ECO:0000259" key="8">
    <source>
        <dbReference type="Pfam" id="PF01794"/>
    </source>
</evidence>
<dbReference type="InterPro" id="IPR022837">
    <property type="entry name" value="MsrQ-like"/>
</dbReference>
<keyword evidence="7" id="KW-0285">Flavoprotein</keyword>
<keyword evidence="7" id="KW-0479">Metal-binding</keyword>
<keyword evidence="5 7" id="KW-0408">Iron</keyword>
<keyword evidence="7" id="KW-1003">Cell membrane</keyword>
<proteinExistence type="inferred from homology"/>
<evidence type="ECO:0000256" key="2">
    <source>
        <dbReference type="ARBA" id="ARBA00022448"/>
    </source>
</evidence>
<dbReference type="EMBL" id="JBHUGH010000032">
    <property type="protein sequence ID" value="MFD1914066.1"/>
    <property type="molecule type" value="Genomic_DNA"/>
</dbReference>
<comment type="subunit">
    <text evidence="7">Heterodimer of a catalytic subunit (MsrP) and a heme-binding subunit (MsrQ).</text>
</comment>
<keyword evidence="4 7" id="KW-1133">Transmembrane helix</keyword>
<keyword evidence="7" id="KW-0249">Electron transport</keyword>
<dbReference type="Pfam" id="PF01794">
    <property type="entry name" value="Ferric_reduct"/>
    <property type="match status" value="1"/>
</dbReference>
<evidence type="ECO:0000313" key="10">
    <source>
        <dbReference type="Proteomes" id="UP001597353"/>
    </source>
</evidence>
<evidence type="ECO:0000256" key="6">
    <source>
        <dbReference type="ARBA" id="ARBA00023136"/>
    </source>
</evidence>
<comment type="function">
    <text evidence="7">Part of the MsrPQ system that repairs oxidized periplasmic proteins containing methionine sulfoxide residues (Met-O), using respiratory chain electrons. Thus protects these proteins from oxidative-stress damage caused by reactive species of oxygen and chlorine generated by the host defense mechanisms. MsrPQ is essential for the maintenance of envelope integrity under bleach stress, rescuing a wide series of structurally unrelated periplasmic proteins from methionine oxidation. MsrQ provides electrons for reduction to the reductase catalytic subunit MsrP, using the quinone pool of the respiratory chain.</text>
</comment>
<evidence type="ECO:0000256" key="5">
    <source>
        <dbReference type="ARBA" id="ARBA00023004"/>
    </source>
</evidence>
<reference evidence="10" key="1">
    <citation type="journal article" date="2019" name="Int. J. Syst. Evol. Microbiol.">
        <title>The Global Catalogue of Microorganisms (GCM) 10K type strain sequencing project: providing services to taxonomists for standard genome sequencing and annotation.</title>
        <authorList>
            <consortium name="The Broad Institute Genomics Platform"/>
            <consortium name="The Broad Institute Genome Sequencing Center for Infectious Disease"/>
            <person name="Wu L."/>
            <person name="Ma J."/>
        </authorList>
    </citation>
    <scope>NUCLEOTIDE SEQUENCE [LARGE SCALE GENOMIC DNA]</scope>
    <source>
        <strain evidence="10">CGMCC 4.7242</strain>
    </source>
</reference>
<gene>
    <name evidence="7 9" type="primary">msrQ</name>
    <name evidence="9" type="ORF">ACFSGJ_17830</name>
</gene>
<evidence type="ECO:0000313" key="9">
    <source>
        <dbReference type="EMBL" id="MFD1914066.1"/>
    </source>
</evidence>
<evidence type="ECO:0000256" key="4">
    <source>
        <dbReference type="ARBA" id="ARBA00022989"/>
    </source>
</evidence>
<comment type="cofactor">
    <cofactor evidence="7">
        <name>heme b</name>
        <dbReference type="ChEBI" id="CHEBI:60344"/>
    </cofactor>
    <text evidence="7">Binds 1 heme b (iron(II)-protoporphyrin IX) group per subunit.</text>
</comment>
<keyword evidence="10" id="KW-1185">Reference proteome</keyword>
<protein>
    <recommendedName>
        <fullName evidence="7">Protein-methionine-sulfoxide reductase heme-binding subunit MsrQ</fullName>
    </recommendedName>
    <alternativeName>
        <fullName evidence="7">Flavocytochrome MsrQ</fullName>
    </alternativeName>
</protein>
<feature type="transmembrane region" description="Helical" evidence="7">
    <location>
        <begin position="150"/>
        <end position="168"/>
    </location>
</feature>
<dbReference type="RefSeq" id="WP_390264986.1">
    <property type="nucleotide sequence ID" value="NZ_JBHUGH010000032.1"/>
</dbReference>
<comment type="cofactor">
    <cofactor evidence="7">
        <name>FMN</name>
        <dbReference type="ChEBI" id="CHEBI:58210"/>
    </cofactor>
    <text evidence="7">Binds 1 FMN per subunit.</text>
</comment>
<dbReference type="InterPro" id="IPR013130">
    <property type="entry name" value="Fe3_Rdtase_TM_dom"/>
</dbReference>
<feature type="transmembrane region" description="Helical" evidence="7">
    <location>
        <begin position="174"/>
        <end position="191"/>
    </location>
</feature>
<dbReference type="PANTHER" id="PTHR36964:SF1">
    <property type="entry name" value="PROTEIN-METHIONINE-SULFOXIDE REDUCTASE HEME-BINDING SUBUNIT MSRQ"/>
    <property type="match status" value="1"/>
</dbReference>
<dbReference type="HAMAP" id="MF_01207">
    <property type="entry name" value="MsrQ"/>
    <property type="match status" value="1"/>
</dbReference>
<dbReference type="Proteomes" id="UP001597353">
    <property type="component" value="Unassembled WGS sequence"/>
</dbReference>